<proteinExistence type="predicted"/>
<protein>
    <submittedName>
        <fullName evidence="2">Uncharacterized protein</fullName>
    </submittedName>
</protein>
<gene>
    <name evidence="2" type="ORF">AVDCRST_MAG38-1402</name>
</gene>
<dbReference type="EMBL" id="CADCVJ010000105">
    <property type="protein sequence ID" value="CAA9472507.1"/>
    <property type="molecule type" value="Genomic_DNA"/>
</dbReference>
<evidence type="ECO:0000256" key="1">
    <source>
        <dbReference type="SAM" id="MobiDB-lite"/>
    </source>
</evidence>
<feature type="compositionally biased region" description="Low complexity" evidence="1">
    <location>
        <begin position="13"/>
        <end position="24"/>
    </location>
</feature>
<feature type="non-terminal residue" evidence="2">
    <location>
        <position position="40"/>
    </location>
</feature>
<dbReference type="AlphaFoldDB" id="A0A6J4RQI5"/>
<reference evidence="2" key="1">
    <citation type="submission" date="2020-02" db="EMBL/GenBank/DDBJ databases">
        <authorList>
            <person name="Meier V. D."/>
        </authorList>
    </citation>
    <scope>NUCLEOTIDE SEQUENCE</scope>
    <source>
        <strain evidence="2">AVDCRST_MAG38</strain>
    </source>
</reference>
<accession>A0A6J4RQI5</accession>
<feature type="region of interest" description="Disordered" evidence="1">
    <location>
        <begin position="1"/>
        <end position="40"/>
    </location>
</feature>
<sequence>MNARTTAARRGHGAATRRPAAAPAIHRRVSGPVARPTPRP</sequence>
<organism evidence="2">
    <name type="scientific">uncultured Solirubrobacteraceae bacterium</name>
    <dbReference type="NCBI Taxonomy" id="1162706"/>
    <lineage>
        <taxon>Bacteria</taxon>
        <taxon>Bacillati</taxon>
        <taxon>Actinomycetota</taxon>
        <taxon>Thermoleophilia</taxon>
        <taxon>Solirubrobacterales</taxon>
        <taxon>Solirubrobacteraceae</taxon>
        <taxon>environmental samples</taxon>
    </lineage>
</organism>
<name>A0A6J4RQI5_9ACTN</name>
<evidence type="ECO:0000313" key="2">
    <source>
        <dbReference type="EMBL" id="CAA9472507.1"/>
    </source>
</evidence>